<comment type="caution">
    <text evidence="1">The sequence shown here is derived from an EMBL/GenBank/DDBJ whole genome shotgun (WGS) entry which is preliminary data.</text>
</comment>
<dbReference type="Gene3D" id="3.40.390.10">
    <property type="entry name" value="Collagenase (Catalytic Domain)"/>
    <property type="match status" value="1"/>
</dbReference>
<sequence>MSSTARIDGALRTPALGPDATMVFSGGWFAVYDWSADRAVDGPRRIPYPAPFDRDLAGAVPGQGDFTAFHYVFKDGQYLRLRASDGLPDGAPADTASNWDLPAGWTSVDAVFAGGGVKSQFAYFFRGDQYSRFDWTTNARSPGYPKPFAPNWHATGAFTAGIDGEIPGLLSFDMKAYLFRTAASAVDDDGHPVAAGLGKSVSAPIYARYDYNSEQFEFTVTDPFEVVTRWPGLLPLLDAGAATDVALGWVARASAALNGPVTPAITTAFGNHFAMTGTIDTTVVRARLGEIQTRLAAIPTAFQWTPGLGFAAQTSQGLLTEVGDRFSTSHGPNGRAAVLIHEAVHFTFGSGPDVPEWSGATIAGRTFGIATDPATGASLGAYSALTTAAALTNPSSYAAFAQEVALGSDTRFGDARRQE</sequence>
<dbReference type="EMBL" id="WOFH01000006">
    <property type="protein sequence ID" value="MUN38893.1"/>
    <property type="molecule type" value="Genomic_DNA"/>
</dbReference>
<dbReference type="AlphaFoldDB" id="A0A7K1L3K9"/>
<dbReference type="SUPFAM" id="SSF50923">
    <property type="entry name" value="Hemopexin-like domain"/>
    <property type="match status" value="1"/>
</dbReference>
<organism evidence="1 2">
    <name type="scientific">Actinomadura litoris</name>
    <dbReference type="NCBI Taxonomy" id="2678616"/>
    <lineage>
        <taxon>Bacteria</taxon>
        <taxon>Bacillati</taxon>
        <taxon>Actinomycetota</taxon>
        <taxon>Actinomycetes</taxon>
        <taxon>Streptosporangiales</taxon>
        <taxon>Thermomonosporaceae</taxon>
        <taxon>Actinomadura</taxon>
    </lineage>
</organism>
<proteinExistence type="predicted"/>
<accession>A0A7K1L3K9</accession>
<keyword evidence="2" id="KW-1185">Reference proteome</keyword>
<evidence type="ECO:0000313" key="1">
    <source>
        <dbReference type="EMBL" id="MUN38893.1"/>
    </source>
</evidence>
<dbReference type="Gene3D" id="2.110.10.10">
    <property type="entry name" value="Hemopexin-like domain"/>
    <property type="match status" value="1"/>
</dbReference>
<reference evidence="1 2" key="1">
    <citation type="submission" date="2019-11" db="EMBL/GenBank/DDBJ databases">
        <authorList>
            <person name="Cao P."/>
        </authorList>
    </citation>
    <scope>NUCLEOTIDE SEQUENCE [LARGE SCALE GENOMIC DNA]</scope>
    <source>
        <strain evidence="1 2">NEAU-AAG5</strain>
    </source>
</reference>
<dbReference type="InterPro" id="IPR018487">
    <property type="entry name" value="Hemopexin-like_repeat"/>
</dbReference>
<dbReference type="InterPro" id="IPR036375">
    <property type="entry name" value="Hemopexin-like_dom_sf"/>
</dbReference>
<dbReference type="PROSITE" id="PS51642">
    <property type="entry name" value="HEMOPEXIN_2"/>
    <property type="match status" value="1"/>
</dbReference>
<protein>
    <recommendedName>
        <fullName evidence="3">Hemopexin</fullName>
    </recommendedName>
</protein>
<name>A0A7K1L3K9_9ACTN</name>
<dbReference type="Proteomes" id="UP000432015">
    <property type="component" value="Unassembled WGS sequence"/>
</dbReference>
<dbReference type="GO" id="GO:0008237">
    <property type="term" value="F:metallopeptidase activity"/>
    <property type="evidence" value="ECO:0007669"/>
    <property type="project" value="InterPro"/>
</dbReference>
<gene>
    <name evidence="1" type="ORF">GNZ18_20105</name>
</gene>
<dbReference type="RefSeq" id="WP_156217999.1">
    <property type="nucleotide sequence ID" value="NZ_WOFH01000006.1"/>
</dbReference>
<evidence type="ECO:0000313" key="2">
    <source>
        <dbReference type="Proteomes" id="UP000432015"/>
    </source>
</evidence>
<dbReference type="SMART" id="SM00120">
    <property type="entry name" value="HX"/>
    <property type="match status" value="3"/>
</dbReference>
<evidence type="ECO:0008006" key="3">
    <source>
        <dbReference type="Google" id="ProtNLM"/>
    </source>
</evidence>
<dbReference type="InterPro" id="IPR024079">
    <property type="entry name" value="MetalloPept_cat_dom_sf"/>
</dbReference>